<dbReference type="Proteomes" id="UP001378592">
    <property type="component" value="Unassembled WGS sequence"/>
</dbReference>
<dbReference type="InterPro" id="IPR016135">
    <property type="entry name" value="UBQ-conjugating_enzyme/RWD"/>
</dbReference>
<evidence type="ECO:0000256" key="3">
    <source>
        <dbReference type="ARBA" id="ARBA00012251"/>
    </source>
</evidence>
<dbReference type="Pfam" id="PF01485">
    <property type="entry name" value="IBR"/>
    <property type="match status" value="1"/>
</dbReference>
<dbReference type="CDD" id="cd23820">
    <property type="entry name" value="RWD_RNF14"/>
    <property type="match status" value="1"/>
</dbReference>
<dbReference type="SUPFAM" id="SSF57850">
    <property type="entry name" value="RING/U-box"/>
    <property type="match status" value="3"/>
</dbReference>
<evidence type="ECO:0000259" key="13">
    <source>
        <dbReference type="PROSITE" id="PS50908"/>
    </source>
</evidence>
<evidence type="ECO:0000256" key="4">
    <source>
        <dbReference type="ARBA" id="ARBA00022679"/>
    </source>
</evidence>
<dbReference type="SMART" id="SM00647">
    <property type="entry name" value="IBR"/>
    <property type="match status" value="2"/>
</dbReference>
<dbReference type="CDD" id="cd20354">
    <property type="entry name" value="Rcat_RBR_RNF14"/>
    <property type="match status" value="1"/>
</dbReference>
<keyword evidence="8" id="KW-0833">Ubl conjugation pathway</keyword>
<sequence>MSNKDAQEEELCALKSIFDDEFVVCDSADRVEGKYYAHVDVPSKFKIKWQDVNDTREIKVQFLPPVVLSFELPEDYPSESPPTFSLACEWLSSNEIANLCARLSELWQEDKDVILYIWASFLKDELLNFLNITEELDVTALLIQSVSGGDHSGLNSSMSVGPSTEKQISDVEKSVSLEKPDDIPGNCKETSVELKRSVDLSKAPLLQTIQEYNKQKLQEAFNRDTFTCNVCFLPVIGSKCIQFQPCQHVFCKLCVKEYIEVVIKEGRVQNMTCPETDCKSPVLQSHVKDLVSSELFASYDQLLLTVSLTSMSDVTYCPFASCETPVLFDPEDNMASCPACHYVFCIYCKMGYHGVEPCRIKTKDKAKLVKEYLSATGSHKRDLEKRYGKRPLQVLVNNVMSQQWIDANSKPCPNCNANIEKFDGCNKMQCWRCTSNFCWLCTKMITDADPYNHFNSVNSKCNGLLFHGLPTEAYEFNEEQFEENVEVFSDEDSDDDYIYFQVM</sequence>
<dbReference type="PROSITE" id="PS00518">
    <property type="entry name" value="ZF_RING_1"/>
    <property type="match status" value="1"/>
</dbReference>
<evidence type="ECO:0000313" key="15">
    <source>
        <dbReference type="EMBL" id="KAK7867448.1"/>
    </source>
</evidence>
<proteinExistence type="inferred from homology"/>
<evidence type="ECO:0000256" key="8">
    <source>
        <dbReference type="ARBA" id="ARBA00022786"/>
    </source>
</evidence>
<dbReference type="InterPro" id="IPR017907">
    <property type="entry name" value="Znf_RING_CS"/>
</dbReference>
<feature type="domain" description="RING-type" evidence="12">
    <location>
        <begin position="228"/>
        <end position="274"/>
    </location>
</feature>
<dbReference type="InterPro" id="IPR002867">
    <property type="entry name" value="IBR_dom"/>
</dbReference>
<keyword evidence="7 11" id="KW-0863">Zinc-finger</keyword>
<evidence type="ECO:0000259" key="12">
    <source>
        <dbReference type="PROSITE" id="PS50089"/>
    </source>
</evidence>
<dbReference type="AlphaFoldDB" id="A0AAN9Z472"/>
<evidence type="ECO:0000256" key="10">
    <source>
        <dbReference type="ARBA" id="ARBA00044508"/>
    </source>
</evidence>
<dbReference type="EMBL" id="JAZDUA010000119">
    <property type="protein sequence ID" value="KAK7867448.1"/>
    <property type="molecule type" value="Genomic_DNA"/>
</dbReference>
<dbReference type="InterPro" id="IPR044066">
    <property type="entry name" value="TRIAD_supradom"/>
</dbReference>
<evidence type="ECO:0000259" key="14">
    <source>
        <dbReference type="PROSITE" id="PS51873"/>
    </source>
</evidence>
<keyword evidence="6" id="KW-0677">Repeat</keyword>
<dbReference type="Gene3D" id="3.30.40.10">
    <property type="entry name" value="Zinc/RING finger domain, C3HC4 (zinc finger)"/>
    <property type="match status" value="1"/>
</dbReference>
<reference evidence="15 16" key="1">
    <citation type="submission" date="2024-03" db="EMBL/GenBank/DDBJ databases">
        <title>The genome assembly and annotation of the cricket Gryllus longicercus Weissman &amp; Gray.</title>
        <authorList>
            <person name="Szrajer S."/>
            <person name="Gray D."/>
            <person name="Ylla G."/>
        </authorList>
    </citation>
    <scope>NUCLEOTIDE SEQUENCE [LARGE SCALE GENOMIC DNA]</scope>
    <source>
        <strain evidence="15">DAG 2021-001</strain>
        <tissue evidence="15">Whole body minus gut</tissue>
    </source>
</reference>
<protein>
    <recommendedName>
        <fullName evidence="3">RBR-type E3 ubiquitin transferase</fullName>
        <ecNumber evidence="3">2.3.2.31</ecNumber>
    </recommendedName>
</protein>
<comment type="similarity">
    <text evidence="10">Belongs to the RBR family. RNF14 subfamily.</text>
</comment>
<evidence type="ECO:0000256" key="11">
    <source>
        <dbReference type="PROSITE-ProRule" id="PRU00175"/>
    </source>
</evidence>
<accession>A0AAN9Z472</accession>
<dbReference type="InterPro" id="IPR013083">
    <property type="entry name" value="Znf_RING/FYVE/PHD"/>
</dbReference>
<dbReference type="Pfam" id="PF05773">
    <property type="entry name" value="RWD"/>
    <property type="match status" value="1"/>
</dbReference>
<dbReference type="Gene3D" id="3.10.110.10">
    <property type="entry name" value="Ubiquitin Conjugating Enzyme"/>
    <property type="match status" value="1"/>
</dbReference>
<evidence type="ECO:0000256" key="9">
    <source>
        <dbReference type="ARBA" id="ARBA00022833"/>
    </source>
</evidence>
<dbReference type="Gene3D" id="2.20.25.20">
    <property type="match status" value="1"/>
</dbReference>
<evidence type="ECO:0000313" key="16">
    <source>
        <dbReference type="Proteomes" id="UP001378592"/>
    </source>
</evidence>
<dbReference type="InterPro" id="IPR001841">
    <property type="entry name" value="Znf_RING"/>
</dbReference>
<dbReference type="GO" id="GO:0061630">
    <property type="term" value="F:ubiquitin protein ligase activity"/>
    <property type="evidence" value="ECO:0007669"/>
    <property type="project" value="UniProtKB-EC"/>
</dbReference>
<dbReference type="Gene3D" id="1.20.120.1750">
    <property type="match status" value="1"/>
</dbReference>
<comment type="catalytic activity">
    <reaction evidence="1">
        <text>[E2 ubiquitin-conjugating enzyme]-S-ubiquitinyl-L-cysteine + [acceptor protein]-L-lysine = [E2 ubiquitin-conjugating enzyme]-L-cysteine + [acceptor protein]-N(6)-ubiquitinyl-L-lysine.</text>
        <dbReference type="EC" id="2.3.2.31"/>
    </reaction>
</comment>
<dbReference type="CDD" id="cd16628">
    <property type="entry name" value="RING-HC_RBR_RNF14"/>
    <property type="match status" value="1"/>
</dbReference>
<dbReference type="EC" id="2.3.2.31" evidence="3"/>
<dbReference type="GO" id="GO:0016567">
    <property type="term" value="P:protein ubiquitination"/>
    <property type="evidence" value="ECO:0007669"/>
    <property type="project" value="InterPro"/>
</dbReference>
<dbReference type="InterPro" id="IPR031128">
    <property type="entry name" value="RNF14_RING-HC_Zfn"/>
</dbReference>
<evidence type="ECO:0000256" key="7">
    <source>
        <dbReference type="ARBA" id="ARBA00022771"/>
    </source>
</evidence>
<dbReference type="GO" id="GO:0008270">
    <property type="term" value="F:zinc ion binding"/>
    <property type="evidence" value="ECO:0007669"/>
    <property type="project" value="UniProtKB-KW"/>
</dbReference>
<keyword evidence="4" id="KW-0808">Transferase</keyword>
<dbReference type="InterPro" id="IPR006575">
    <property type="entry name" value="RWD_dom"/>
</dbReference>
<evidence type="ECO:0000256" key="5">
    <source>
        <dbReference type="ARBA" id="ARBA00022723"/>
    </source>
</evidence>
<feature type="domain" description="RING-type" evidence="14">
    <location>
        <begin position="224"/>
        <end position="465"/>
    </location>
</feature>
<keyword evidence="9" id="KW-0862">Zinc</keyword>
<evidence type="ECO:0000256" key="2">
    <source>
        <dbReference type="ARBA" id="ARBA00004906"/>
    </source>
</evidence>
<feature type="domain" description="RWD" evidence="13">
    <location>
        <begin position="9"/>
        <end position="129"/>
    </location>
</feature>
<comment type="pathway">
    <text evidence="2">Protein modification; protein ubiquitination.</text>
</comment>
<gene>
    <name evidence="15" type="ORF">R5R35_009759</name>
</gene>
<dbReference type="InterPro" id="IPR031127">
    <property type="entry name" value="E3_UB_ligase_RBR"/>
</dbReference>
<dbReference type="PANTHER" id="PTHR11685">
    <property type="entry name" value="RBR FAMILY RING FINGER AND IBR DOMAIN-CONTAINING"/>
    <property type="match status" value="1"/>
</dbReference>
<dbReference type="Pfam" id="PF22191">
    <property type="entry name" value="IBR_1"/>
    <property type="match status" value="1"/>
</dbReference>
<organism evidence="15 16">
    <name type="scientific">Gryllus longicercus</name>
    <dbReference type="NCBI Taxonomy" id="2509291"/>
    <lineage>
        <taxon>Eukaryota</taxon>
        <taxon>Metazoa</taxon>
        <taxon>Ecdysozoa</taxon>
        <taxon>Arthropoda</taxon>
        <taxon>Hexapoda</taxon>
        <taxon>Insecta</taxon>
        <taxon>Pterygota</taxon>
        <taxon>Neoptera</taxon>
        <taxon>Polyneoptera</taxon>
        <taxon>Orthoptera</taxon>
        <taxon>Ensifera</taxon>
        <taxon>Gryllidea</taxon>
        <taxon>Grylloidea</taxon>
        <taxon>Gryllidae</taxon>
        <taxon>Gryllinae</taxon>
        <taxon>Gryllus</taxon>
    </lineage>
</organism>
<dbReference type="PROSITE" id="PS50908">
    <property type="entry name" value="RWD"/>
    <property type="match status" value="1"/>
</dbReference>
<comment type="caution">
    <text evidence="15">The sequence shown here is derived from an EMBL/GenBank/DDBJ whole genome shotgun (WGS) entry which is preliminary data.</text>
</comment>
<dbReference type="PROSITE" id="PS51873">
    <property type="entry name" value="TRIAD"/>
    <property type="match status" value="1"/>
</dbReference>
<dbReference type="CDD" id="cd20341">
    <property type="entry name" value="BRcat_RBR_RNF14"/>
    <property type="match status" value="1"/>
</dbReference>
<name>A0AAN9Z472_9ORTH</name>
<dbReference type="SMART" id="SM00591">
    <property type="entry name" value="RWD"/>
    <property type="match status" value="1"/>
</dbReference>
<dbReference type="SUPFAM" id="SSF54495">
    <property type="entry name" value="UBC-like"/>
    <property type="match status" value="1"/>
</dbReference>
<dbReference type="PROSITE" id="PS50089">
    <property type="entry name" value="ZF_RING_2"/>
    <property type="match status" value="1"/>
</dbReference>
<evidence type="ECO:0000256" key="6">
    <source>
        <dbReference type="ARBA" id="ARBA00022737"/>
    </source>
</evidence>
<dbReference type="FunFam" id="3.30.40.10:FF:000137">
    <property type="entry name" value="RanBP-type and C3HC4-type zinc finger-containing protein 1"/>
    <property type="match status" value="1"/>
</dbReference>
<keyword evidence="5" id="KW-0479">Metal-binding</keyword>
<dbReference type="InterPro" id="IPR047548">
    <property type="entry name" value="Rcat_RBR_RNF14"/>
</dbReference>
<keyword evidence="16" id="KW-1185">Reference proteome</keyword>
<evidence type="ECO:0000256" key="1">
    <source>
        <dbReference type="ARBA" id="ARBA00001798"/>
    </source>
</evidence>